<name>Q6IJ30_DROME</name>
<accession>Q6IJ30</accession>
<evidence type="ECO:0000313" key="1">
    <source>
        <dbReference type="EMBL" id="DAA04391.1"/>
    </source>
</evidence>
<reference evidence="1" key="1">
    <citation type="journal article" date="2003" name="Genome Biol.">
        <title>An integrated gene annotation and transcriptional profiling approach towards the full gene content of the Drosophila genome.</title>
        <authorList>
            <person name="Hild M."/>
            <person name="Beckmann B."/>
            <person name="Haas S.A."/>
            <person name="Koch B."/>
            <person name="Solovyev V."/>
            <person name="Busold C."/>
            <person name="Fellenberg K."/>
            <person name="Boutros M."/>
            <person name="Vingron M."/>
            <person name="Sauer F."/>
            <person name="Hoheisel J.D."/>
            <person name="Paro R."/>
        </authorList>
    </citation>
    <scope>NUCLEOTIDE SEQUENCE</scope>
</reference>
<sequence length="185" mass="21469">MAPKKEATLSQQQTQQPIMDLERIKRHFSWSDPSAMGLGHSLNERTKTSFERKGNFIVKCNPFYGLQFADTVVSWLDAINLRPGWSFCSPSGIWPLCSASFPVNFLLSKPTTLCPFSQQHKNTEINRKTEGKKKLNRNEWGLRLGMEGYKCGFQMCTSQDKRPKFHYEDVYRPISQPRNRFYAIH</sequence>
<organism evidence="1">
    <name type="scientific">Drosophila melanogaster</name>
    <name type="common">Fruit fly</name>
    <dbReference type="NCBI Taxonomy" id="7227"/>
    <lineage>
        <taxon>Eukaryota</taxon>
        <taxon>Metazoa</taxon>
        <taxon>Ecdysozoa</taxon>
        <taxon>Arthropoda</taxon>
        <taxon>Hexapoda</taxon>
        <taxon>Insecta</taxon>
        <taxon>Pterygota</taxon>
        <taxon>Neoptera</taxon>
        <taxon>Endopterygota</taxon>
        <taxon>Diptera</taxon>
        <taxon>Brachycera</taxon>
        <taxon>Muscomorpha</taxon>
        <taxon>Ephydroidea</taxon>
        <taxon>Drosophilidae</taxon>
        <taxon>Drosophila</taxon>
        <taxon>Sophophora</taxon>
    </lineage>
</organism>
<protein>
    <submittedName>
        <fullName evidence="1">HDC16081</fullName>
    </submittedName>
</protein>
<dbReference type="AlphaFoldDB" id="Q6IJ30"/>
<gene>
    <name evidence="1" type="ORF">HDC16081</name>
</gene>
<dbReference type="EMBL" id="BK002886">
    <property type="protein sequence ID" value="DAA04391.1"/>
    <property type="molecule type" value="Genomic_DNA"/>
</dbReference>
<proteinExistence type="predicted"/>